<dbReference type="RefSeq" id="WP_114648091.1">
    <property type="nucleotide sequence ID" value="NZ_UFTD01000002.1"/>
</dbReference>
<proteinExistence type="predicted"/>
<dbReference type="Pfam" id="PF24175">
    <property type="entry name" value="SU10_adaptor"/>
    <property type="match status" value="1"/>
</dbReference>
<gene>
    <name evidence="1" type="ORF">NCTC12860_02044</name>
    <name evidence="2" type="ORF">NCTC12860_02099</name>
</gene>
<dbReference type="InterPro" id="IPR056209">
    <property type="entry name" value="SU10_adaptor"/>
</dbReference>
<reference evidence="2 3" key="1">
    <citation type="submission" date="2018-06" db="EMBL/GenBank/DDBJ databases">
        <authorList>
            <consortium name="Pathogen Informatics"/>
            <person name="Doyle S."/>
        </authorList>
    </citation>
    <scope>NUCLEOTIDE SEQUENCE [LARGE SCALE GENOMIC DNA]</scope>
    <source>
        <strain evidence="2 3">NCTC12860</strain>
    </source>
</reference>
<evidence type="ECO:0000313" key="1">
    <source>
        <dbReference type="EMBL" id="SSZ40883.1"/>
    </source>
</evidence>
<dbReference type="EMBL" id="UFTD01000004">
    <property type="protein sequence ID" value="SSZ40938.1"/>
    <property type="molecule type" value="Genomic_DNA"/>
</dbReference>
<sequence>MTRHYIRVKTGGPIPVKRDVYRHKRTLSHLVSVIQDEIDDIADEYVQQIQESIFAAIRFCERETFYFNESRDVVFETRAGQGVYDASTTRHIESAVKIKNVYLSSDQHHKFALECKDHVSLEPLLSSEQQGTPVCYSYFDRKLHLYPTPDRAYQIQLILSPLRLSEIESVDEEHPWFVHAFDLIKARAKYELYKNILKDPDCATAAYNDFNEQLHELRAETSQRHNVTRIIPTDF</sequence>
<evidence type="ECO:0000313" key="2">
    <source>
        <dbReference type="EMBL" id="SSZ40938.1"/>
    </source>
</evidence>
<dbReference type="EMBL" id="UFTD01000002">
    <property type="protein sequence ID" value="SSZ40883.1"/>
    <property type="molecule type" value="Genomic_DNA"/>
</dbReference>
<dbReference type="AlphaFoldDB" id="A0A336NJI7"/>
<protein>
    <submittedName>
        <fullName evidence="2">Uncharacterized protein</fullName>
    </submittedName>
</protein>
<dbReference type="Proteomes" id="UP000253846">
    <property type="component" value="Unassembled WGS sequence"/>
</dbReference>
<accession>A0A336NJI7</accession>
<evidence type="ECO:0000313" key="3">
    <source>
        <dbReference type="Proteomes" id="UP000253846"/>
    </source>
</evidence>
<organism evidence="2 3">
    <name type="scientific">Bartonella grahamii</name>
    <dbReference type="NCBI Taxonomy" id="33045"/>
    <lineage>
        <taxon>Bacteria</taxon>
        <taxon>Pseudomonadati</taxon>
        <taxon>Pseudomonadota</taxon>
        <taxon>Alphaproteobacteria</taxon>
        <taxon>Hyphomicrobiales</taxon>
        <taxon>Bartonellaceae</taxon>
        <taxon>Bartonella</taxon>
    </lineage>
</organism>
<name>A0A336NJI7_BARGR</name>